<proteinExistence type="predicted"/>
<evidence type="ECO:0000256" key="1">
    <source>
        <dbReference type="ARBA" id="ARBA00004479"/>
    </source>
</evidence>
<dbReference type="FunFam" id="3.40.50.410:FF:000007">
    <property type="entry name" value="Calcium voltage-gated channel auxiliary subunit alpha2delta 3"/>
    <property type="match status" value="1"/>
</dbReference>
<keyword evidence="8" id="KW-0106">Calcium</keyword>
<dbReference type="PROSITE" id="PS50234">
    <property type="entry name" value="VWFA"/>
    <property type="match status" value="1"/>
</dbReference>
<sequence>MDSAEQAALSHKFEPGLATKYLNSRHLSTSEDRSNAKNVRLIPNVHFDQLPVNTNFSSVLLPGNVDESAPEVQNGIKWSEYLDPLFINNYEMDPSLSWQYFGSSSGFLRRYPAIKWPPIDGMAENSNFYDFRTSAWYIDAATSSKDIVILIDSSSSMSGARRDLARITARSILDTLGNNDFVNIYRFTDWTEEIVPCFKNRLMQATAENIGELKSALNNLKAEGSANFTSALITGFEILQRYNKTGQGCQCNQAIMLITDGPPSNYKEIFEKYNLPHMPVRFFTYLIGRDGSNADDMNWMACNNKGFYARIENAKDAREKVLEYIAVLARPMVMYQHDHPVKWTPVYAGGIPNVQGPSNVEDLLMTSVSTPIFDRRNYSERTAKLLGVVGTDVPIHQIKKLVPPYRVGVNGYSFIVDNNGHVLYHPDLRPLFQETLKPNYNSVDLTEVELVDGDSGVAMPNNSLLQDLRHEMIDQKEGEIDFSVIIHYDDLKRVMSRRHRYFYNAIDGTPFSLGIAIPEGYGMYEVVGEQEIKHSPVNVRNYFEGSNWKIHPDWVYCEYNYASDHWFETAEDQLLHFLERTHKPGWKWMSLRPRSPIKEAGHTMKKMEKDSYYCDKKLIQSLVYDAAVTEGLDRHSMSTLKEDKQQGYQMFGVTTSFIATRSGLLRWQDHGNTPPDPTVPHFSETNRRAIDELWYKRAVHQHTIEPESFVFSVPFDADHQKRPLVTASHAIFVEHKGHRAPAAVVGLQFQHSSLVSHFINITSSCTGGTYCKRNCASPELDCYVLDNNGFIILSESSEHTGKFFGQIDGTIMDSLVQDRIYKKVAVYDYQGACYDDKSHYSDSATFVSPLEPAKVFFQWILSRAMWLMSHTHLHYLWLPSWAEGLRYSPEDDEDDEDDSYADDYDGDNPFDSYSGMEDLEAVQKDEDQKEELDSLPTWNAPATANTPPKQNPSNTSTPRPCDKKVYLYNLQPDRLNTSGIFNPLKGKLTNCHSSGCERPFSVQKIPHSNLILLVVDTLCPCGSKQLSITPYEVMTEGTSCRRKPQETMYRRRPPKCFNYHPEETEIRLCGKAYEVSVSALLLTTCITLAFTRIFNDLRWTS</sequence>
<keyword evidence="13" id="KW-1015">Disulfide bond</keyword>
<keyword evidence="12" id="KW-0472">Membrane</keyword>
<gene>
    <name evidence="18" type="ORF">PYX00_001001</name>
</gene>
<keyword evidence="10" id="KW-1133">Transmembrane helix</keyword>
<keyword evidence="14" id="KW-0325">Glycoprotein</keyword>
<dbReference type="PANTHER" id="PTHR10166:SF37">
    <property type="entry name" value="STOLID, ISOFORM H"/>
    <property type="match status" value="1"/>
</dbReference>
<dbReference type="InterPro" id="IPR013680">
    <property type="entry name" value="VDCC_a2/dsu"/>
</dbReference>
<name>A0AAW2ICL8_9NEOP</name>
<dbReference type="InterPro" id="IPR036465">
    <property type="entry name" value="vWFA_dom_sf"/>
</dbReference>
<evidence type="ECO:0000259" key="17">
    <source>
        <dbReference type="PROSITE" id="PS50234"/>
    </source>
</evidence>
<keyword evidence="7" id="KW-0732">Signal</keyword>
<dbReference type="SMART" id="SM00327">
    <property type="entry name" value="VWA"/>
    <property type="match status" value="1"/>
</dbReference>
<comment type="subcellular location">
    <subcellularLocation>
        <location evidence="1">Membrane</location>
        <topology evidence="1">Single-pass type I membrane protein</topology>
    </subcellularLocation>
</comment>
<dbReference type="Gene3D" id="3.30.450.20">
    <property type="entry name" value="PAS domain"/>
    <property type="match status" value="1"/>
</dbReference>
<keyword evidence="3" id="KW-0109">Calcium transport</keyword>
<feature type="domain" description="VWFA" evidence="17">
    <location>
        <begin position="146"/>
        <end position="332"/>
    </location>
</feature>
<evidence type="ECO:0000256" key="13">
    <source>
        <dbReference type="ARBA" id="ARBA00023157"/>
    </source>
</evidence>
<evidence type="ECO:0000256" key="15">
    <source>
        <dbReference type="ARBA" id="ARBA00023303"/>
    </source>
</evidence>
<dbReference type="AlphaFoldDB" id="A0AAW2ICL8"/>
<dbReference type="InterPro" id="IPR002035">
    <property type="entry name" value="VWF_A"/>
</dbReference>
<feature type="region of interest" description="Disordered" evidence="16">
    <location>
        <begin position="923"/>
        <end position="962"/>
    </location>
</feature>
<dbReference type="FunFam" id="3.30.450.20:FF:000057">
    <property type="entry name" value="Voltage-dependent calcium channel subunit alpha-2/delta-4"/>
    <property type="match status" value="1"/>
</dbReference>
<evidence type="ECO:0000256" key="8">
    <source>
        <dbReference type="ARBA" id="ARBA00022837"/>
    </source>
</evidence>
<feature type="compositionally biased region" description="Polar residues" evidence="16">
    <location>
        <begin position="936"/>
        <end position="958"/>
    </location>
</feature>
<evidence type="ECO:0000256" key="5">
    <source>
        <dbReference type="ARBA" id="ARBA00022692"/>
    </source>
</evidence>
<feature type="compositionally biased region" description="Acidic residues" evidence="16">
    <location>
        <begin position="890"/>
        <end position="907"/>
    </location>
</feature>
<comment type="caution">
    <text evidence="18">The sequence shown here is derived from an EMBL/GenBank/DDBJ whole genome shotgun (WGS) entry which is preliminary data.</text>
</comment>
<keyword evidence="15" id="KW-0407">Ion channel</keyword>
<keyword evidence="5" id="KW-0812">Transmembrane</keyword>
<dbReference type="InterPro" id="IPR051173">
    <property type="entry name" value="Ca_channel_alpha-2/delta"/>
</dbReference>
<dbReference type="Pfam" id="PF13768">
    <property type="entry name" value="VWA_3"/>
    <property type="match status" value="1"/>
</dbReference>
<organism evidence="18">
    <name type="scientific">Menopon gallinae</name>
    <name type="common">poultry shaft louse</name>
    <dbReference type="NCBI Taxonomy" id="328185"/>
    <lineage>
        <taxon>Eukaryota</taxon>
        <taxon>Metazoa</taxon>
        <taxon>Ecdysozoa</taxon>
        <taxon>Arthropoda</taxon>
        <taxon>Hexapoda</taxon>
        <taxon>Insecta</taxon>
        <taxon>Pterygota</taxon>
        <taxon>Neoptera</taxon>
        <taxon>Paraneoptera</taxon>
        <taxon>Psocodea</taxon>
        <taxon>Troctomorpha</taxon>
        <taxon>Phthiraptera</taxon>
        <taxon>Amblycera</taxon>
        <taxon>Menoponidae</taxon>
        <taxon>Menopon</taxon>
    </lineage>
</organism>
<evidence type="ECO:0000313" key="18">
    <source>
        <dbReference type="EMBL" id="KAL0279453.1"/>
    </source>
</evidence>
<evidence type="ECO:0000256" key="4">
    <source>
        <dbReference type="ARBA" id="ARBA00022673"/>
    </source>
</evidence>
<evidence type="ECO:0000256" key="6">
    <source>
        <dbReference type="ARBA" id="ARBA00022723"/>
    </source>
</evidence>
<evidence type="ECO:0000256" key="10">
    <source>
        <dbReference type="ARBA" id="ARBA00022989"/>
    </source>
</evidence>
<feature type="region of interest" description="Disordered" evidence="16">
    <location>
        <begin position="888"/>
        <end position="907"/>
    </location>
</feature>
<dbReference type="SUPFAM" id="SSF53300">
    <property type="entry name" value="vWA-like"/>
    <property type="match status" value="1"/>
</dbReference>
<evidence type="ECO:0000256" key="3">
    <source>
        <dbReference type="ARBA" id="ARBA00022568"/>
    </source>
</evidence>
<dbReference type="EMBL" id="JARGDH010000001">
    <property type="protein sequence ID" value="KAL0279453.1"/>
    <property type="molecule type" value="Genomic_DNA"/>
</dbReference>
<dbReference type="GO" id="GO:0005245">
    <property type="term" value="F:voltage-gated calcium channel activity"/>
    <property type="evidence" value="ECO:0007669"/>
    <property type="project" value="TreeGrafter"/>
</dbReference>
<keyword evidence="9" id="KW-0851">Voltage-gated channel</keyword>
<keyword evidence="2" id="KW-0813">Transport</keyword>
<evidence type="ECO:0000256" key="7">
    <source>
        <dbReference type="ARBA" id="ARBA00022729"/>
    </source>
</evidence>
<dbReference type="InterPro" id="IPR013608">
    <property type="entry name" value="VWA_N"/>
</dbReference>
<accession>A0AAW2ICL8</accession>
<evidence type="ECO:0000256" key="9">
    <source>
        <dbReference type="ARBA" id="ARBA00022882"/>
    </source>
</evidence>
<evidence type="ECO:0000256" key="11">
    <source>
        <dbReference type="ARBA" id="ARBA00023065"/>
    </source>
</evidence>
<dbReference type="GO" id="GO:0005891">
    <property type="term" value="C:voltage-gated calcium channel complex"/>
    <property type="evidence" value="ECO:0007669"/>
    <property type="project" value="TreeGrafter"/>
</dbReference>
<dbReference type="CDD" id="cd12912">
    <property type="entry name" value="PDC2_MCP_like"/>
    <property type="match status" value="1"/>
</dbReference>
<evidence type="ECO:0000256" key="16">
    <source>
        <dbReference type="SAM" id="MobiDB-lite"/>
    </source>
</evidence>
<keyword evidence="6" id="KW-0479">Metal-binding</keyword>
<dbReference type="Pfam" id="PF08399">
    <property type="entry name" value="VWA_N"/>
    <property type="match status" value="1"/>
</dbReference>
<reference evidence="18" key="1">
    <citation type="journal article" date="2024" name="Gigascience">
        <title>Chromosome-level genome of the poultry shaft louse Menopon gallinae provides insight into the host-switching and adaptive evolution of parasitic lice.</title>
        <authorList>
            <person name="Xu Y."/>
            <person name="Ma L."/>
            <person name="Liu S."/>
            <person name="Liang Y."/>
            <person name="Liu Q."/>
            <person name="He Z."/>
            <person name="Tian L."/>
            <person name="Duan Y."/>
            <person name="Cai W."/>
            <person name="Li H."/>
            <person name="Song F."/>
        </authorList>
    </citation>
    <scope>NUCLEOTIDE SEQUENCE</scope>
    <source>
        <strain evidence="18">Cailab_2023a</strain>
    </source>
</reference>
<keyword evidence="11" id="KW-0406">Ion transport</keyword>
<dbReference type="PANTHER" id="PTHR10166">
    <property type="entry name" value="VOLTAGE-DEPENDENT CALCIUM CHANNEL SUBUNIT ALPHA-2/DELTA-RELATED"/>
    <property type="match status" value="1"/>
</dbReference>
<dbReference type="Pfam" id="PF08473">
    <property type="entry name" value="VGCC_alpha2"/>
    <property type="match status" value="2"/>
</dbReference>
<keyword evidence="4" id="KW-0107">Calcium channel</keyword>
<protein>
    <recommendedName>
        <fullName evidence="17">VWFA domain-containing protein</fullName>
    </recommendedName>
</protein>
<evidence type="ECO:0000256" key="14">
    <source>
        <dbReference type="ARBA" id="ARBA00023180"/>
    </source>
</evidence>
<dbReference type="Gene3D" id="3.40.50.410">
    <property type="entry name" value="von Willebrand factor, type A domain"/>
    <property type="match status" value="1"/>
</dbReference>
<evidence type="ECO:0000256" key="12">
    <source>
        <dbReference type="ARBA" id="ARBA00023136"/>
    </source>
</evidence>
<dbReference type="GO" id="GO:0046872">
    <property type="term" value="F:metal ion binding"/>
    <property type="evidence" value="ECO:0007669"/>
    <property type="project" value="UniProtKB-KW"/>
</dbReference>
<evidence type="ECO:0000256" key="2">
    <source>
        <dbReference type="ARBA" id="ARBA00022448"/>
    </source>
</evidence>